<sequence>MTSSRTSSRTSRIVRTGKNGQPLPDLVPLPLPISDVISLEIYDLIIDFLYSDLQALSTCALVCKAWLPASRLHLFCHLELAQLNFRRFLDLLKSPDFSAHVRARTNKMTMVQHTGSYKRWLQYCIPYLKDFSVKILDISGLAFAHNGNPPPYPELSGLQAHFQSVTQLHLRSTKLNSCMQLAELVCSLRNLERVSLLGVSWYPGAPSHPATGPVERLSLPPSLVELDIQSEHPSYLRDILNWLAEYDQESLPRIHTLVLVSQRQIPGPNDFGLSAERLLNNLGASLLNLTVSHFDFRNHEGDLHLLSLNTSLRTLHFYDVDVQRSINPELAVFHRRMYSWIPSMLAQIPSSDIRTVSFQVVLARAQHLDGLDWGALAAALSRPQFSQLARLEFKVSSFKKQAEKMIREKLLECTQRRILDIASFPNS</sequence>
<dbReference type="SUPFAM" id="SSF52047">
    <property type="entry name" value="RNI-like"/>
    <property type="match status" value="1"/>
</dbReference>
<dbReference type="AlphaFoldDB" id="A0A369KGF4"/>
<name>A0A369KGF4_HYPMA</name>
<dbReference type="OrthoDB" id="2788229at2759"/>
<organism evidence="1 2">
    <name type="scientific">Hypsizygus marmoreus</name>
    <name type="common">White beech mushroom</name>
    <name type="synonym">Agaricus marmoreus</name>
    <dbReference type="NCBI Taxonomy" id="39966"/>
    <lineage>
        <taxon>Eukaryota</taxon>
        <taxon>Fungi</taxon>
        <taxon>Dikarya</taxon>
        <taxon>Basidiomycota</taxon>
        <taxon>Agaricomycotina</taxon>
        <taxon>Agaricomycetes</taxon>
        <taxon>Agaricomycetidae</taxon>
        <taxon>Agaricales</taxon>
        <taxon>Tricholomatineae</taxon>
        <taxon>Lyophyllaceae</taxon>
        <taxon>Hypsizygus</taxon>
    </lineage>
</organism>
<keyword evidence="2" id="KW-1185">Reference proteome</keyword>
<dbReference type="EMBL" id="LUEZ02000009">
    <property type="protein sequence ID" value="RDB29986.1"/>
    <property type="molecule type" value="Genomic_DNA"/>
</dbReference>
<reference evidence="1" key="1">
    <citation type="submission" date="2018-04" db="EMBL/GenBank/DDBJ databases">
        <title>Whole genome sequencing of Hypsizygus marmoreus.</title>
        <authorList>
            <person name="Choi I.-G."/>
            <person name="Min B."/>
            <person name="Kim J.-G."/>
            <person name="Kim S."/>
            <person name="Oh Y.-L."/>
            <person name="Kong W.-S."/>
            <person name="Park H."/>
            <person name="Jeong J."/>
            <person name="Song E.-S."/>
        </authorList>
    </citation>
    <scope>NUCLEOTIDE SEQUENCE [LARGE SCALE GENOMIC DNA]</scope>
    <source>
        <strain evidence="1">51987-8</strain>
    </source>
</reference>
<dbReference type="InParanoid" id="A0A369KGF4"/>
<protein>
    <recommendedName>
        <fullName evidence="3">F-box domain-containing protein</fullName>
    </recommendedName>
</protein>
<proteinExistence type="predicted"/>
<dbReference type="Proteomes" id="UP000076154">
    <property type="component" value="Unassembled WGS sequence"/>
</dbReference>
<gene>
    <name evidence="1" type="ORF">Hypma_013825</name>
</gene>
<evidence type="ECO:0008006" key="3">
    <source>
        <dbReference type="Google" id="ProtNLM"/>
    </source>
</evidence>
<comment type="caution">
    <text evidence="1">The sequence shown here is derived from an EMBL/GenBank/DDBJ whole genome shotgun (WGS) entry which is preliminary data.</text>
</comment>
<evidence type="ECO:0000313" key="2">
    <source>
        <dbReference type="Proteomes" id="UP000076154"/>
    </source>
</evidence>
<evidence type="ECO:0000313" key="1">
    <source>
        <dbReference type="EMBL" id="RDB29986.1"/>
    </source>
</evidence>
<accession>A0A369KGF4</accession>